<accession>A0A0A9GXL0</accession>
<feature type="domain" description="DUF7651" evidence="5">
    <location>
        <begin position="1"/>
        <end position="39"/>
    </location>
</feature>
<dbReference type="AlphaFoldDB" id="A0A0A9GXL0"/>
<keyword evidence="3" id="KW-0472">Membrane</keyword>
<dbReference type="Pfam" id="PF24663">
    <property type="entry name" value="DUF7651"/>
    <property type="match status" value="1"/>
</dbReference>
<dbReference type="InterPro" id="IPR057540">
    <property type="entry name" value="Znf_SUZ12"/>
</dbReference>
<keyword evidence="3" id="KW-0812">Transmembrane</keyword>
<name>A0A0A9GXL0_ARUDO</name>
<evidence type="ECO:0000256" key="1">
    <source>
        <dbReference type="ARBA" id="ARBA00023015"/>
    </source>
</evidence>
<evidence type="ECO:0000259" key="4">
    <source>
        <dbReference type="Pfam" id="PF23320"/>
    </source>
</evidence>
<proteinExistence type="predicted"/>
<evidence type="ECO:0000313" key="6">
    <source>
        <dbReference type="EMBL" id="JAE27331.1"/>
    </source>
</evidence>
<keyword evidence="2" id="KW-0804">Transcription</keyword>
<dbReference type="GO" id="GO:0005634">
    <property type="term" value="C:nucleus"/>
    <property type="evidence" value="ECO:0007669"/>
    <property type="project" value="TreeGrafter"/>
</dbReference>
<dbReference type="GO" id="GO:0031490">
    <property type="term" value="F:chromatin DNA binding"/>
    <property type="evidence" value="ECO:0007669"/>
    <property type="project" value="TreeGrafter"/>
</dbReference>
<protein>
    <submittedName>
        <fullName evidence="6">Uncharacterized protein</fullName>
    </submittedName>
</protein>
<keyword evidence="3" id="KW-1133">Transmembrane helix</keyword>
<evidence type="ECO:0000256" key="2">
    <source>
        <dbReference type="ARBA" id="ARBA00023163"/>
    </source>
</evidence>
<sequence length="135" mass="15435">MQPEFLEQDNCLTFCTRKFNATCSYQLEVSICAQEAGAKDIFKSPYSYYLYSDVPSSSLPDIIRLRAGNVQFNYKYGNSMDEKEVTEDFTCPICLVKCGSFMVMSGTIFFVLSSYIVRFYFLLRAGPKDSHLCHV</sequence>
<evidence type="ECO:0000259" key="5">
    <source>
        <dbReference type="Pfam" id="PF24663"/>
    </source>
</evidence>
<reference evidence="6" key="2">
    <citation type="journal article" date="2015" name="Data Brief">
        <title>Shoot transcriptome of the giant reed, Arundo donax.</title>
        <authorList>
            <person name="Barrero R.A."/>
            <person name="Guerrero F.D."/>
            <person name="Moolhuijzen P."/>
            <person name="Goolsby J.A."/>
            <person name="Tidwell J."/>
            <person name="Bellgard S.E."/>
            <person name="Bellgard M.I."/>
        </authorList>
    </citation>
    <scope>NUCLEOTIDE SEQUENCE</scope>
    <source>
        <tissue evidence="6">Shoot tissue taken approximately 20 cm above the soil surface</tissue>
    </source>
</reference>
<keyword evidence="1" id="KW-0805">Transcription regulation</keyword>
<organism evidence="6">
    <name type="scientific">Arundo donax</name>
    <name type="common">Giant reed</name>
    <name type="synonym">Donax arundinaceus</name>
    <dbReference type="NCBI Taxonomy" id="35708"/>
    <lineage>
        <taxon>Eukaryota</taxon>
        <taxon>Viridiplantae</taxon>
        <taxon>Streptophyta</taxon>
        <taxon>Embryophyta</taxon>
        <taxon>Tracheophyta</taxon>
        <taxon>Spermatophyta</taxon>
        <taxon>Magnoliopsida</taxon>
        <taxon>Liliopsida</taxon>
        <taxon>Poales</taxon>
        <taxon>Poaceae</taxon>
        <taxon>PACMAD clade</taxon>
        <taxon>Arundinoideae</taxon>
        <taxon>Arundineae</taxon>
        <taxon>Arundo</taxon>
    </lineage>
</organism>
<feature type="domain" description="Polycomb protein SUZ12-like zinc finger" evidence="4">
    <location>
        <begin position="68"/>
        <end position="102"/>
    </location>
</feature>
<feature type="transmembrane region" description="Helical" evidence="3">
    <location>
        <begin position="101"/>
        <end position="121"/>
    </location>
</feature>
<reference evidence="6" key="1">
    <citation type="submission" date="2014-09" db="EMBL/GenBank/DDBJ databases">
        <authorList>
            <person name="Magalhaes I.L.F."/>
            <person name="Oliveira U."/>
            <person name="Santos F.R."/>
            <person name="Vidigal T.H.D.A."/>
            <person name="Brescovit A.D."/>
            <person name="Santos A.J."/>
        </authorList>
    </citation>
    <scope>NUCLEOTIDE SEQUENCE</scope>
    <source>
        <tissue evidence="6">Shoot tissue taken approximately 20 cm above the soil surface</tissue>
    </source>
</reference>
<evidence type="ECO:0000256" key="3">
    <source>
        <dbReference type="SAM" id="Phobius"/>
    </source>
</evidence>
<dbReference type="EMBL" id="GBRH01170565">
    <property type="protein sequence ID" value="JAE27331.1"/>
    <property type="molecule type" value="Transcribed_RNA"/>
</dbReference>
<dbReference type="Pfam" id="PF23320">
    <property type="entry name" value="Zn_SUZ12"/>
    <property type="match status" value="1"/>
</dbReference>
<dbReference type="PANTHER" id="PTHR22597:SF0">
    <property type="entry name" value="POLYCOMB PROTEIN SUZ12"/>
    <property type="match status" value="1"/>
</dbReference>
<dbReference type="PANTHER" id="PTHR22597">
    <property type="entry name" value="POLYCOMB GROUP PROTEIN"/>
    <property type="match status" value="1"/>
</dbReference>
<dbReference type="InterPro" id="IPR056068">
    <property type="entry name" value="EMF2-like_DUF7651"/>
</dbReference>